<reference evidence="5" key="3">
    <citation type="submission" date="2017-05" db="EMBL/GenBank/DDBJ databases">
        <authorList>
            <person name="Song R."/>
            <person name="Chenine A.L."/>
            <person name="Ruprecht R.M."/>
        </authorList>
    </citation>
    <scope>NUCLEOTIDE SEQUENCE [LARGE SCALE GENOMIC DNA]</scope>
    <source>
        <strain evidence="5">S567_C10_BS</strain>
    </source>
</reference>
<evidence type="ECO:0000313" key="7">
    <source>
        <dbReference type="Proteomes" id="UP000045039"/>
    </source>
</evidence>
<evidence type="ECO:0000313" key="10">
    <source>
        <dbReference type="Proteomes" id="UP000433532"/>
    </source>
</evidence>
<reference evidence="8" key="4">
    <citation type="submission" date="2017-05" db="EMBL/GenBank/DDBJ databases">
        <authorList>
            <person name="Giani T."/>
            <person name="Arena F."/>
            <person name="Pollini S."/>
            <person name="Di Pilato V."/>
            <person name="D'Andrea M.M."/>
            <person name="Henrici De Angelis L."/>
            <person name="Bassetti M."/>
            <person name="Rossolini G.M."/>
        </authorList>
    </citation>
    <scope>NUCLEOTIDE SEQUENCE [LARGE SCALE GENOMIC DNA]</scope>
    <source>
        <strain evidence="8">S567_C10_BS</strain>
    </source>
</reference>
<dbReference type="InterPro" id="IPR050744">
    <property type="entry name" value="AI-2_Isomerase_LsrG"/>
</dbReference>
<dbReference type="SUPFAM" id="SSF54909">
    <property type="entry name" value="Dimeric alpha+beta barrel"/>
    <property type="match status" value="1"/>
</dbReference>
<evidence type="ECO:0000313" key="2">
    <source>
        <dbReference type="EMBL" id="CRO27576.1"/>
    </source>
</evidence>
<dbReference type="EMBL" id="NFFZ01000003">
    <property type="protein sequence ID" value="OTI64253.1"/>
    <property type="molecule type" value="Genomic_DNA"/>
</dbReference>
<proteinExistence type="predicted"/>
<reference evidence="6 9" key="6">
    <citation type="submission" date="2019-01" db="EMBL/GenBank/DDBJ databases">
        <title>The Pseudomonas aeruginosa pan-genome provides new insights on its population structure, horizontal gene transfer and pathogenicity.</title>
        <authorList>
            <person name="Freschi L."/>
            <person name="Vincent A.T."/>
            <person name="Jeukens J."/>
            <person name="Emond-Rheault J.-G."/>
            <person name="Kukavica-Ibrulj I."/>
            <person name="Dupont M.-J."/>
            <person name="Charette S.J."/>
            <person name="Boyle B."/>
            <person name="Levesque R.C."/>
        </authorList>
    </citation>
    <scope>NUCLEOTIDE SEQUENCE [LARGE SCALE GENOMIC DNA]</scope>
    <source>
        <strain evidence="6 9">PA-W36</strain>
    </source>
</reference>
<gene>
    <name evidence="5" type="ORF">CAZ10_08590</name>
    <name evidence="3" type="ORF">GNQ48_09425</name>
    <name evidence="4" type="ORF">GUL26_19235</name>
    <name evidence="6" type="ORF">IPC1295_31320</name>
    <name evidence="2" type="ORF">PAERUG_P19_London_7_VIM_2_05_10_01236</name>
</gene>
<reference evidence="2" key="1">
    <citation type="submission" date="2015-06" db="EMBL/GenBank/DDBJ databases">
        <authorList>
            <person name="Radhakrishnan R."/>
            <person name="Underwood A."/>
            <person name="Al-Shahib A."/>
        </authorList>
    </citation>
    <scope>NUCLEOTIDE SEQUENCE</scope>
    <source>
        <strain evidence="2">P19_London_7_VIM_2_05_10</strain>
    </source>
</reference>
<keyword evidence="3" id="KW-0560">Oxidoreductase</keyword>
<dbReference type="PANTHER" id="PTHR33336">
    <property type="entry name" value="QUINOL MONOOXYGENASE YGIN-RELATED"/>
    <property type="match status" value="1"/>
</dbReference>
<reference evidence="6 9" key="5">
    <citation type="submission" date="2017-08" db="EMBL/GenBank/DDBJ databases">
        <authorList>
            <person name="Feschi L."/>
            <person name="Jeukens J."/>
            <person name="Emond-Rheault J.-G."/>
            <person name="Kukavica-Ibrulj I."/>
            <person name="Boyle B."/>
            <person name="Levesque R.C."/>
        </authorList>
    </citation>
    <scope>NUCLEOTIDE SEQUENCE [LARGE SCALE GENOMIC DNA]</scope>
    <source>
        <strain evidence="6 9">PA-W36</strain>
    </source>
</reference>
<evidence type="ECO:0000313" key="5">
    <source>
        <dbReference type="EMBL" id="OTI64253.1"/>
    </source>
</evidence>
<dbReference type="InterPro" id="IPR011008">
    <property type="entry name" value="Dimeric_a/b-barrel"/>
</dbReference>
<dbReference type="AlphaFoldDB" id="A0A072ZRK0"/>
<comment type="caution">
    <text evidence="3">The sequence shown here is derived from an EMBL/GenBank/DDBJ whole genome shotgun (WGS) entry which is preliminary data.</text>
</comment>
<feature type="domain" description="ABM" evidence="1">
    <location>
        <begin position="5"/>
        <end position="75"/>
    </location>
</feature>
<dbReference type="SMR" id="A0A072ZRK0"/>
<sequence length="94" mass="10632">MSASQVIRIRARNGQSERLGLRLQQLVEPGLEAPGCLEYQVRRDALEPDLWLVCSQWREAQQMFDYLAGGIQQVFAEVLWRSLAASLEVQDDAG</sequence>
<dbReference type="Proteomes" id="UP000644192">
    <property type="component" value="Unassembled WGS sequence"/>
</dbReference>
<evidence type="ECO:0000313" key="3">
    <source>
        <dbReference type="EMBL" id="MUI35227.1"/>
    </source>
</evidence>
<dbReference type="GO" id="GO:0005829">
    <property type="term" value="C:cytosol"/>
    <property type="evidence" value="ECO:0007669"/>
    <property type="project" value="TreeGrafter"/>
</dbReference>
<dbReference type="Proteomes" id="UP000045039">
    <property type="component" value="Unassembled WGS sequence"/>
</dbReference>
<keyword evidence="3" id="KW-0503">Monooxygenase</keyword>
<evidence type="ECO:0000313" key="9">
    <source>
        <dbReference type="Proteomes" id="UP000284767"/>
    </source>
</evidence>
<dbReference type="FunFam" id="3.30.70.100:FF:000055">
    <property type="entry name" value="Antibiotic biosynthesis monooxygenase"/>
    <property type="match status" value="1"/>
</dbReference>
<reference evidence="7" key="2">
    <citation type="submission" date="2015-06" db="EMBL/GenBank/DDBJ databases">
        <authorList>
            <person name="Radhakrishnan Rajesh"/>
            <person name="Underwood Anthony"/>
            <person name="Al-Shahib Ali"/>
        </authorList>
    </citation>
    <scope>NUCLEOTIDE SEQUENCE [LARGE SCALE GENOMIC DNA]</scope>
    <source>
        <strain evidence="7">P19_London_7_VIM_2_05_10</strain>
    </source>
</reference>
<evidence type="ECO:0000313" key="8">
    <source>
        <dbReference type="Proteomes" id="UP000194857"/>
    </source>
</evidence>
<accession>A0A072ZRK0</accession>
<evidence type="ECO:0000313" key="4">
    <source>
        <dbReference type="EMBL" id="MZZ14389.1"/>
    </source>
</evidence>
<dbReference type="EMBL" id="CVVU01000055">
    <property type="protein sequence ID" value="CRO27576.1"/>
    <property type="molecule type" value="Genomic_DNA"/>
</dbReference>
<reference evidence="3 10" key="7">
    <citation type="submission" date="2019-11" db="EMBL/GenBank/DDBJ databases">
        <title>Genomes of ocular Pseudomonas aeruginosa isolates.</title>
        <authorList>
            <person name="Khan M."/>
            <person name="Rice S.A."/>
            <person name="Willcox M.D.P."/>
            <person name="Stapleton F."/>
        </authorList>
    </citation>
    <scope>NUCLEOTIDE SEQUENCE [LARGE SCALE GENOMIC DNA]</scope>
    <source>
        <strain evidence="3 10">PA221</strain>
    </source>
</reference>
<protein>
    <submittedName>
        <fullName evidence="3">Antibiotic biosynthesis monooxygenase</fullName>
    </submittedName>
</protein>
<evidence type="ECO:0000313" key="6">
    <source>
        <dbReference type="EMBL" id="RPM03923.1"/>
    </source>
</evidence>
<dbReference type="EMBL" id="WXZT01000013">
    <property type="protein sequence ID" value="MZZ14389.1"/>
    <property type="molecule type" value="Genomic_DNA"/>
</dbReference>
<dbReference type="Proteomes" id="UP000284767">
    <property type="component" value="Unassembled WGS sequence"/>
</dbReference>
<evidence type="ECO:0000259" key="1">
    <source>
        <dbReference type="Pfam" id="PF03992"/>
    </source>
</evidence>
<dbReference type="eggNOG" id="COG1359">
    <property type="taxonomic scope" value="Bacteria"/>
</dbReference>
<dbReference type="EMBL" id="NSNE01000030">
    <property type="protein sequence ID" value="RPM03923.1"/>
    <property type="molecule type" value="Genomic_DNA"/>
</dbReference>
<reference evidence="4" key="8">
    <citation type="submission" date="2020-01" db="EMBL/GenBank/DDBJ databases">
        <title>Bacteria Cultured from War Wounds Associated with the Conflict in Eastern Ukraine.</title>
        <authorList>
            <person name="Snesrud E."/>
            <person name="Galac M.R."/>
            <person name="Mc Gann P."/>
            <person name="Valentine K."/>
            <person name="Viacheslav K."/>
        </authorList>
    </citation>
    <scope>NUCLEOTIDE SEQUENCE</scope>
    <source>
        <strain evidence="4">VNMU148</strain>
    </source>
</reference>
<dbReference type="Proteomes" id="UP000194857">
    <property type="component" value="Unassembled WGS sequence"/>
</dbReference>
<name>A0A072ZRK0_PSEAI</name>
<dbReference type="Proteomes" id="UP000433532">
    <property type="component" value="Unassembled WGS sequence"/>
</dbReference>
<dbReference type="Gene3D" id="3.30.70.100">
    <property type="match status" value="1"/>
</dbReference>
<dbReference type="RefSeq" id="WP_003106257.1">
    <property type="nucleotide sequence ID" value="NZ_AP014651.1"/>
</dbReference>
<dbReference type="OMA" id="PACACNT"/>
<dbReference type="EMBL" id="WOAD01000005">
    <property type="protein sequence ID" value="MUI35227.1"/>
    <property type="molecule type" value="Genomic_DNA"/>
</dbReference>
<organism evidence="3 10">
    <name type="scientific">Pseudomonas aeruginosa</name>
    <dbReference type="NCBI Taxonomy" id="287"/>
    <lineage>
        <taxon>Bacteria</taxon>
        <taxon>Pseudomonadati</taxon>
        <taxon>Pseudomonadota</taxon>
        <taxon>Gammaproteobacteria</taxon>
        <taxon>Pseudomonadales</taxon>
        <taxon>Pseudomonadaceae</taxon>
        <taxon>Pseudomonas</taxon>
    </lineage>
</organism>
<dbReference type="Pfam" id="PF03992">
    <property type="entry name" value="ABM"/>
    <property type="match status" value="1"/>
</dbReference>
<dbReference type="PANTHER" id="PTHR33336:SF3">
    <property type="entry name" value="ABM DOMAIN-CONTAINING PROTEIN"/>
    <property type="match status" value="1"/>
</dbReference>
<dbReference type="GO" id="GO:0004497">
    <property type="term" value="F:monooxygenase activity"/>
    <property type="evidence" value="ECO:0007669"/>
    <property type="project" value="UniProtKB-KW"/>
</dbReference>
<dbReference type="InterPro" id="IPR007138">
    <property type="entry name" value="ABM_dom"/>
</dbReference>
<accession>A0A1S1BX78</accession>